<evidence type="ECO:0000256" key="6">
    <source>
        <dbReference type="SAM" id="SignalP"/>
    </source>
</evidence>
<keyword evidence="6" id="KW-0732">Signal</keyword>
<dbReference type="PANTHER" id="PTHR12751:SF18">
    <property type="entry name" value="PHOSPHATASE AND ACTIN REGULATOR 1"/>
    <property type="match status" value="1"/>
</dbReference>
<feature type="compositionally biased region" description="Basic and acidic residues" evidence="5">
    <location>
        <begin position="62"/>
        <end position="71"/>
    </location>
</feature>
<feature type="compositionally biased region" description="Polar residues" evidence="5">
    <location>
        <begin position="136"/>
        <end position="165"/>
    </location>
</feature>
<dbReference type="PANTHER" id="PTHR12751">
    <property type="entry name" value="PHOSPHATASE AND ACTIN REGULATOR PHACTR"/>
    <property type="match status" value="1"/>
</dbReference>
<evidence type="ECO:0000256" key="2">
    <source>
        <dbReference type="ARBA" id="ARBA00022737"/>
    </source>
</evidence>
<dbReference type="Gene3D" id="6.10.140.1750">
    <property type="match status" value="1"/>
</dbReference>
<feature type="region of interest" description="Disordered" evidence="5">
    <location>
        <begin position="50"/>
        <end position="270"/>
    </location>
</feature>
<keyword evidence="3" id="KW-0009">Actin-binding</keyword>
<sequence length="487" mass="56536">MRDLLLLSLIMTFDIYSEPSYMIECTVKCHRQRPLRFSKDDSFVRYRQPSEPMATTAVPTEKPAKISPSEHKAKKSSWTNIFKPWKWRKKKKDKENKNGDKPTEKVQDEDNNVNHVELPKDGDHGDDSAYRPLVTTEVQINQSEGNSIQLNNQSREAQINSTVHLSSEDNSHQNGQSEEQPPLPPKAKSPERQLYRPTPAPRTPSESPLPPSKHSSGEPKRLNFSGEVVVNNSAENEHYEDSDSDYDNNVIHYRDDDDEEDEDEEPSSLAAKVKRNDSLAFHLNNRPSRTALVERNIIPISTHDQIKVKREQVGAKLVRRLSERPTKDELEQRNIYKDLDNEAKRRAIMEEKKRTLVRKLSFRPTVEELRERNIIMFNEYVEVIEALTMTGEGINWTKLTPQDKASIRKELNEFKSNEMAVHADSKKYTRKEISMLKQNRMHDSINLEILVKKNDICNSWHQSKITRPRDLLDSGAVNHYRKLERIL</sequence>
<dbReference type="SMART" id="SM00707">
    <property type="entry name" value="RPEL"/>
    <property type="match status" value="3"/>
</dbReference>
<feature type="repeat" description="RPEL" evidence="4">
    <location>
        <begin position="315"/>
        <end position="340"/>
    </location>
</feature>
<dbReference type="EMBL" id="MRZV01000278">
    <property type="protein sequence ID" value="PIK53649.1"/>
    <property type="molecule type" value="Genomic_DNA"/>
</dbReference>
<protein>
    <submittedName>
        <fullName evidence="7">Putative phosphatase and actin regulator 1</fullName>
    </submittedName>
</protein>
<feature type="signal peptide" evidence="6">
    <location>
        <begin position="1"/>
        <end position="17"/>
    </location>
</feature>
<evidence type="ECO:0000313" key="8">
    <source>
        <dbReference type="Proteomes" id="UP000230750"/>
    </source>
</evidence>
<keyword evidence="2" id="KW-0677">Repeat</keyword>
<keyword evidence="8" id="KW-1185">Reference proteome</keyword>
<dbReference type="GO" id="GO:0030036">
    <property type="term" value="P:actin cytoskeleton organization"/>
    <property type="evidence" value="ECO:0007669"/>
    <property type="project" value="TreeGrafter"/>
</dbReference>
<dbReference type="PROSITE" id="PS51073">
    <property type="entry name" value="RPEL"/>
    <property type="match status" value="3"/>
</dbReference>
<accession>A0A2G8L064</accession>
<gene>
    <name evidence="7" type="ORF">BSL78_09461</name>
</gene>
<evidence type="ECO:0000256" key="3">
    <source>
        <dbReference type="ARBA" id="ARBA00023203"/>
    </source>
</evidence>
<evidence type="ECO:0000256" key="4">
    <source>
        <dbReference type="PROSITE-ProRule" id="PRU00401"/>
    </source>
</evidence>
<name>A0A2G8L064_STIJA</name>
<feature type="repeat" description="RPEL" evidence="4">
    <location>
        <begin position="354"/>
        <end position="379"/>
    </location>
</feature>
<feature type="compositionally biased region" description="Basic and acidic residues" evidence="5">
    <location>
        <begin position="117"/>
        <end position="129"/>
    </location>
</feature>
<evidence type="ECO:0000313" key="7">
    <source>
        <dbReference type="EMBL" id="PIK53649.1"/>
    </source>
</evidence>
<dbReference type="GO" id="GO:0003779">
    <property type="term" value="F:actin binding"/>
    <property type="evidence" value="ECO:0007669"/>
    <property type="project" value="UniProtKB-KW"/>
</dbReference>
<evidence type="ECO:0000256" key="1">
    <source>
        <dbReference type="ARBA" id="ARBA00009795"/>
    </source>
</evidence>
<evidence type="ECO:0000256" key="5">
    <source>
        <dbReference type="SAM" id="MobiDB-lite"/>
    </source>
</evidence>
<feature type="compositionally biased region" description="Basic and acidic residues" evidence="5">
    <location>
        <begin position="93"/>
        <end position="108"/>
    </location>
</feature>
<dbReference type="AlphaFoldDB" id="A0A2G8L064"/>
<feature type="repeat" description="RPEL" evidence="4">
    <location>
        <begin position="277"/>
        <end position="302"/>
    </location>
</feature>
<feature type="compositionally biased region" description="Acidic residues" evidence="5">
    <location>
        <begin position="256"/>
        <end position="266"/>
    </location>
</feature>
<dbReference type="InterPro" id="IPR004018">
    <property type="entry name" value="RPEL_repeat"/>
</dbReference>
<comment type="caution">
    <text evidence="7">The sequence shown here is derived from an EMBL/GenBank/DDBJ whole genome shotgun (WGS) entry which is preliminary data.</text>
</comment>
<reference evidence="7 8" key="1">
    <citation type="journal article" date="2017" name="PLoS Biol.">
        <title>The sea cucumber genome provides insights into morphological evolution and visceral regeneration.</title>
        <authorList>
            <person name="Zhang X."/>
            <person name="Sun L."/>
            <person name="Yuan J."/>
            <person name="Sun Y."/>
            <person name="Gao Y."/>
            <person name="Zhang L."/>
            <person name="Li S."/>
            <person name="Dai H."/>
            <person name="Hamel J.F."/>
            <person name="Liu C."/>
            <person name="Yu Y."/>
            <person name="Liu S."/>
            <person name="Lin W."/>
            <person name="Guo K."/>
            <person name="Jin S."/>
            <person name="Xu P."/>
            <person name="Storey K.B."/>
            <person name="Huan P."/>
            <person name="Zhang T."/>
            <person name="Zhou Y."/>
            <person name="Zhang J."/>
            <person name="Lin C."/>
            <person name="Li X."/>
            <person name="Xing L."/>
            <person name="Huo D."/>
            <person name="Sun M."/>
            <person name="Wang L."/>
            <person name="Mercier A."/>
            <person name="Li F."/>
            <person name="Yang H."/>
            <person name="Xiang J."/>
        </authorList>
    </citation>
    <scope>NUCLEOTIDE SEQUENCE [LARGE SCALE GENOMIC DNA]</scope>
    <source>
        <strain evidence="7">Shaxun</strain>
        <tissue evidence="7">Muscle</tissue>
    </source>
</reference>
<proteinExistence type="inferred from homology"/>
<dbReference type="OrthoDB" id="5563016at2759"/>
<feature type="compositionally biased region" description="Pro residues" evidence="5">
    <location>
        <begin position="198"/>
        <end position="211"/>
    </location>
</feature>
<organism evidence="7 8">
    <name type="scientific">Stichopus japonicus</name>
    <name type="common">Sea cucumber</name>
    <dbReference type="NCBI Taxonomy" id="307972"/>
    <lineage>
        <taxon>Eukaryota</taxon>
        <taxon>Metazoa</taxon>
        <taxon>Echinodermata</taxon>
        <taxon>Eleutherozoa</taxon>
        <taxon>Echinozoa</taxon>
        <taxon>Holothuroidea</taxon>
        <taxon>Aspidochirotacea</taxon>
        <taxon>Aspidochirotida</taxon>
        <taxon>Stichopodidae</taxon>
        <taxon>Apostichopus</taxon>
    </lineage>
</organism>
<feature type="chain" id="PRO_5013567115" evidence="6">
    <location>
        <begin position="18"/>
        <end position="487"/>
    </location>
</feature>
<dbReference type="Gene3D" id="6.10.140.2130">
    <property type="match status" value="1"/>
</dbReference>
<dbReference type="Proteomes" id="UP000230750">
    <property type="component" value="Unassembled WGS sequence"/>
</dbReference>
<dbReference type="Pfam" id="PF02755">
    <property type="entry name" value="RPEL"/>
    <property type="match status" value="2"/>
</dbReference>
<dbReference type="STRING" id="307972.A0A2G8L064"/>
<comment type="similarity">
    <text evidence="1">Belongs to the phosphatase and actin regulator family.</text>
</comment>